<keyword evidence="3" id="KW-0143">Chaperone</keyword>
<gene>
    <name evidence="4" type="ORF">MHBO_001941</name>
</gene>
<dbReference type="Proteomes" id="UP001439008">
    <property type="component" value="Unassembled WGS sequence"/>
</dbReference>
<accession>A0ABV2AKN9</accession>
<evidence type="ECO:0000313" key="5">
    <source>
        <dbReference type="Proteomes" id="UP001439008"/>
    </source>
</evidence>
<keyword evidence="1" id="KW-0547">Nucleotide-binding</keyword>
<evidence type="ECO:0008006" key="6">
    <source>
        <dbReference type="Google" id="ProtNLM"/>
    </source>
</evidence>
<keyword evidence="5" id="KW-1185">Reference proteome</keyword>
<evidence type="ECO:0000256" key="1">
    <source>
        <dbReference type="ARBA" id="ARBA00022741"/>
    </source>
</evidence>
<sequence length="93" mass="10123">MCAKAFAEAMEAVPFTLAENCGLKPLEIIGELREQHEKGEGRMGIDVRKGKVGDMEKARVLQPALVSLRAVALATECVRMVLKIDGIVQTARD</sequence>
<dbReference type="EMBL" id="JBDODL010000570">
    <property type="protein sequence ID" value="MES1920250.1"/>
    <property type="molecule type" value="Genomic_DNA"/>
</dbReference>
<dbReference type="Pfam" id="PF00118">
    <property type="entry name" value="Cpn60_TCP1"/>
    <property type="match status" value="1"/>
</dbReference>
<dbReference type="InterPro" id="IPR017998">
    <property type="entry name" value="Chaperone_TCP-1"/>
</dbReference>
<evidence type="ECO:0000256" key="2">
    <source>
        <dbReference type="ARBA" id="ARBA00022840"/>
    </source>
</evidence>
<keyword evidence="2" id="KW-0067">ATP-binding</keyword>
<dbReference type="Gene3D" id="1.10.560.10">
    <property type="entry name" value="GroEL-like equatorial domain"/>
    <property type="match status" value="1"/>
</dbReference>
<dbReference type="PANTHER" id="PTHR11353">
    <property type="entry name" value="CHAPERONIN"/>
    <property type="match status" value="1"/>
</dbReference>
<protein>
    <recommendedName>
        <fullName evidence="6">T-complex protein 1 subunit delta</fullName>
    </recommendedName>
</protein>
<organism evidence="4 5">
    <name type="scientific">Bonamia ostreae</name>
    <dbReference type="NCBI Taxonomy" id="126728"/>
    <lineage>
        <taxon>Eukaryota</taxon>
        <taxon>Sar</taxon>
        <taxon>Rhizaria</taxon>
        <taxon>Endomyxa</taxon>
        <taxon>Ascetosporea</taxon>
        <taxon>Haplosporida</taxon>
        <taxon>Bonamia</taxon>
    </lineage>
</organism>
<evidence type="ECO:0000256" key="3">
    <source>
        <dbReference type="ARBA" id="ARBA00023186"/>
    </source>
</evidence>
<dbReference type="InterPro" id="IPR027413">
    <property type="entry name" value="GROEL-like_equatorial_sf"/>
</dbReference>
<name>A0ABV2AKN9_9EUKA</name>
<dbReference type="InterPro" id="IPR002423">
    <property type="entry name" value="Cpn60/GroEL/TCP-1"/>
</dbReference>
<dbReference type="SUPFAM" id="SSF48592">
    <property type="entry name" value="GroEL equatorial domain-like"/>
    <property type="match status" value="1"/>
</dbReference>
<comment type="caution">
    <text evidence="4">The sequence shown here is derived from an EMBL/GenBank/DDBJ whole genome shotgun (WGS) entry which is preliminary data.</text>
</comment>
<proteinExistence type="predicted"/>
<reference evidence="4 5" key="1">
    <citation type="journal article" date="2024" name="BMC Biol.">
        <title>Comparative genomics of Ascetosporea gives new insight into the evolutionary basis for animal parasitism in Rhizaria.</title>
        <authorList>
            <person name="Hiltunen Thoren M."/>
            <person name="Onut-Brannstrom I."/>
            <person name="Alfjorden A."/>
            <person name="Peckova H."/>
            <person name="Swords F."/>
            <person name="Hooper C."/>
            <person name="Holzer A.S."/>
            <person name="Bass D."/>
            <person name="Burki F."/>
        </authorList>
    </citation>
    <scope>NUCLEOTIDE SEQUENCE [LARGE SCALE GENOMIC DNA]</scope>
    <source>
        <strain evidence="4">20-A016</strain>
    </source>
</reference>
<evidence type="ECO:0000313" key="4">
    <source>
        <dbReference type="EMBL" id="MES1920250.1"/>
    </source>
</evidence>